<dbReference type="SUPFAM" id="SSF47954">
    <property type="entry name" value="Cyclin-like"/>
    <property type="match status" value="1"/>
</dbReference>
<gene>
    <name evidence="2" type="ORF">MFLAVUS_010676</name>
</gene>
<dbReference type="EMBL" id="BAABUK010000038">
    <property type="protein sequence ID" value="GAA5817135.1"/>
    <property type="molecule type" value="Genomic_DNA"/>
</dbReference>
<dbReference type="PANTHER" id="PTHR15615:SF36">
    <property type="entry name" value="PHO85 CYCLIN-5"/>
    <property type="match status" value="1"/>
</dbReference>
<accession>A0ABP9ZDD9</accession>
<dbReference type="InterPro" id="IPR036915">
    <property type="entry name" value="Cyclin-like_sf"/>
</dbReference>
<comment type="caution">
    <text evidence="2">The sequence shown here is derived from an EMBL/GenBank/DDBJ whole genome shotgun (WGS) entry which is preliminary data.</text>
</comment>
<dbReference type="InterPro" id="IPR013922">
    <property type="entry name" value="Cyclin_PHO80-like"/>
</dbReference>
<sequence length="290" mass="33027">MTPHTEITPAVTLVAQPNDKYNSGYPNLISFLMNQAMQNELETKRKQQVFHEQQKSYVSALVDVTVQVIASIWPNSISSPSSGSKPIADLNTFLHHILKHSRTTHSTLQLAIFYLFRIRSRVQEKRNDDVYISCGRRMFLASLISAHKYLQDKTYKNSAWSKVSGLNVQEINHAEKVMLQLLDYRLFVKKDTYDQWILMLQTHLKMNPTVASSAASSAASAASIIHTVQRNIQQQQLLQKSQNISLVRAQQSLPSPPLEDSCMPESPKKRKLDSSSSSWQDDDKISKKRR</sequence>
<reference evidence="2 3" key="1">
    <citation type="submission" date="2024-04" db="EMBL/GenBank/DDBJ databases">
        <title>genome sequences of Mucor flavus KT1a and Helicostylum pulchrum KT1b strains isolated from the surface of a dry-aged beef.</title>
        <authorList>
            <person name="Toyotome T."/>
            <person name="Hosono M."/>
            <person name="Torimaru M."/>
            <person name="Fukuda K."/>
            <person name="Mikami N."/>
        </authorList>
    </citation>
    <scope>NUCLEOTIDE SEQUENCE [LARGE SCALE GENOMIC DNA]</scope>
    <source>
        <strain evidence="2 3">KT1a</strain>
    </source>
</reference>
<protein>
    <submittedName>
        <fullName evidence="2">Uncharacterized protein</fullName>
    </submittedName>
</protein>
<dbReference type="Pfam" id="PF08613">
    <property type="entry name" value="Cyclin"/>
    <property type="match status" value="1"/>
</dbReference>
<dbReference type="PANTHER" id="PTHR15615">
    <property type="match status" value="1"/>
</dbReference>
<name>A0ABP9ZDD9_9FUNG</name>
<evidence type="ECO:0000313" key="2">
    <source>
        <dbReference type="EMBL" id="GAA5817135.1"/>
    </source>
</evidence>
<feature type="compositionally biased region" description="Basic and acidic residues" evidence="1">
    <location>
        <begin position="281"/>
        <end position="290"/>
    </location>
</feature>
<evidence type="ECO:0000256" key="1">
    <source>
        <dbReference type="SAM" id="MobiDB-lite"/>
    </source>
</evidence>
<proteinExistence type="predicted"/>
<organism evidence="2 3">
    <name type="scientific">Mucor flavus</name>
    <dbReference type="NCBI Taxonomy" id="439312"/>
    <lineage>
        <taxon>Eukaryota</taxon>
        <taxon>Fungi</taxon>
        <taxon>Fungi incertae sedis</taxon>
        <taxon>Mucoromycota</taxon>
        <taxon>Mucoromycotina</taxon>
        <taxon>Mucoromycetes</taxon>
        <taxon>Mucorales</taxon>
        <taxon>Mucorineae</taxon>
        <taxon>Mucoraceae</taxon>
        <taxon>Mucor</taxon>
    </lineage>
</organism>
<dbReference type="CDD" id="cd20557">
    <property type="entry name" value="CYCLIN_ScPCL1-like"/>
    <property type="match status" value="1"/>
</dbReference>
<feature type="region of interest" description="Disordered" evidence="1">
    <location>
        <begin position="249"/>
        <end position="290"/>
    </location>
</feature>
<keyword evidence="3" id="KW-1185">Reference proteome</keyword>
<dbReference type="Proteomes" id="UP001473302">
    <property type="component" value="Unassembled WGS sequence"/>
</dbReference>
<evidence type="ECO:0000313" key="3">
    <source>
        <dbReference type="Proteomes" id="UP001473302"/>
    </source>
</evidence>
<dbReference type="Gene3D" id="1.10.472.10">
    <property type="entry name" value="Cyclin-like"/>
    <property type="match status" value="1"/>
</dbReference>